<dbReference type="Pfam" id="PF14824">
    <property type="entry name" value="Sirohm_synth_M"/>
    <property type="match status" value="1"/>
</dbReference>
<evidence type="ECO:0000256" key="13">
    <source>
        <dbReference type="ARBA" id="ARBA00047561"/>
    </source>
</evidence>
<dbReference type="FunFam" id="3.40.1010.10:FF:000001">
    <property type="entry name" value="Siroheme synthase"/>
    <property type="match status" value="1"/>
</dbReference>
<name>A0A1H9LXC5_9HYPH</name>
<dbReference type="Pfam" id="PF10414">
    <property type="entry name" value="CysG_dimeriser"/>
    <property type="match status" value="1"/>
</dbReference>
<dbReference type="NCBIfam" id="TIGR01470">
    <property type="entry name" value="cysG_Nterm"/>
    <property type="match status" value="1"/>
</dbReference>
<dbReference type="Gene3D" id="3.30.160.110">
    <property type="entry name" value="Siroheme synthase, domain 2"/>
    <property type="match status" value="1"/>
</dbReference>
<keyword evidence="4 15" id="KW-0489">Methyltransferase</keyword>
<dbReference type="Pfam" id="PF13241">
    <property type="entry name" value="NAD_binding_7"/>
    <property type="match status" value="1"/>
</dbReference>
<evidence type="ECO:0000313" key="20">
    <source>
        <dbReference type="Proteomes" id="UP000199647"/>
    </source>
</evidence>
<dbReference type="InterPro" id="IPR014776">
    <property type="entry name" value="4pyrrole_Mease_sub2"/>
</dbReference>
<dbReference type="AlphaFoldDB" id="A0A1H9LXC5"/>
<dbReference type="RefSeq" id="WP_092497987.1">
    <property type="nucleotide sequence ID" value="NZ_FOFG01000012.1"/>
</dbReference>
<dbReference type="InterPro" id="IPR035996">
    <property type="entry name" value="4pyrrol_Methylase_sf"/>
</dbReference>
<feature type="active site" description="Proton donor" evidence="14">
    <location>
        <position position="274"/>
    </location>
</feature>
<keyword evidence="10" id="KW-0627">Porphyrin biosynthesis</keyword>
<dbReference type="InterPro" id="IPR019478">
    <property type="entry name" value="Sirohaem_synthase_dimer_dom"/>
</dbReference>
<evidence type="ECO:0000256" key="4">
    <source>
        <dbReference type="ARBA" id="ARBA00022603"/>
    </source>
</evidence>
<organism evidence="19 20">
    <name type="scientific">Faunimonas pinastri</name>
    <dbReference type="NCBI Taxonomy" id="1855383"/>
    <lineage>
        <taxon>Bacteria</taxon>
        <taxon>Pseudomonadati</taxon>
        <taxon>Pseudomonadota</taxon>
        <taxon>Alphaproteobacteria</taxon>
        <taxon>Hyphomicrobiales</taxon>
        <taxon>Afifellaceae</taxon>
        <taxon>Faunimonas</taxon>
    </lineage>
</organism>
<evidence type="ECO:0000256" key="3">
    <source>
        <dbReference type="ARBA" id="ARBA00022573"/>
    </source>
</evidence>
<sequence>MADRLSVFPAFHKVENRIVLVVGEGSEAAAKVRLLAQTCASIRLVAASPSDELAALVIAHDLEHRPRGFRPADLDDAVLAFAASGERGEDEAVVTAARQRNVPANAVDVPDLCDFYTPAIVNRAPIAIAITSTGAGPILAQKIRGRIEAMLPVRLGALASLAATFRPAADQILPKGQPRRRFWSSFFEGPVADACYSGRNGDARRLASRLLTEEDGERRGFVSLVGAGPGAEDLLTLRAQRVLQEADVIVHDALVPEAVISMGRRDTHRIAVGKRKGRHSVSQDEINAILVREASAGRRVARLKCGDPLVFGRAGEEMAALRAAGIAFEVVPGVTSALAAAAEAEIPLTLRGVASSLVFATGQDADGDTLPDWAGLALSGTTVAVYMGRSVAARVAERLAEAGLPLSTPVAVIERATQPDRRLLAGTLAGLAALASRTDLDGPALILIGESIAAGALADAEPLFAEALFSRQSLAAA</sequence>
<dbReference type="GO" id="GO:0032259">
    <property type="term" value="P:methylation"/>
    <property type="evidence" value="ECO:0007669"/>
    <property type="project" value="UniProtKB-KW"/>
</dbReference>
<keyword evidence="5 15" id="KW-0808">Transferase</keyword>
<protein>
    <submittedName>
        <fullName evidence="19">Uroporphyrinogen-III C-methyltransferase</fullName>
    </submittedName>
</protein>
<dbReference type="Gene3D" id="1.10.8.210">
    <property type="entry name" value="Sirohaem synthase, dimerisation domain"/>
    <property type="match status" value="1"/>
</dbReference>
<evidence type="ECO:0000256" key="1">
    <source>
        <dbReference type="ARBA" id="ARBA00005010"/>
    </source>
</evidence>
<dbReference type="Gene3D" id="3.30.950.10">
    <property type="entry name" value="Methyltransferase, Cobalt-precorrin-4 Transmethylase, Domain 2"/>
    <property type="match status" value="1"/>
</dbReference>
<dbReference type="Gene3D" id="3.40.1010.10">
    <property type="entry name" value="Cobalt-precorrin-4 Transmethylase, Domain 1"/>
    <property type="match status" value="1"/>
</dbReference>
<keyword evidence="6" id="KW-0949">S-adenosyl-L-methionine</keyword>
<feature type="domain" description="Sirohaem synthase dimerisation" evidence="17">
    <location>
        <begin position="154"/>
        <end position="211"/>
    </location>
</feature>
<dbReference type="PANTHER" id="PTHR45790">
    <property type="entry name" value="SIROHEME SYNTHASE-RELATED"/>
    <property type="match status" value="1"/>
</dbReference>
<evidence type="ECO:0000256" key="14">
    <source>
        <dbReference type="PIRSR" id="PIRSR036426-1"/>
    </source>
</evidence>
<dbReference type="PROSITE" id="PS00839">
    <property type="entry name" value="SUMT_1"/>
    <property type="match status" value="1"/>
</dbReference>
<gene>
    <name evidence="19" type="ORF">SAMN05216548_11248</name>
</gene>
<dbReference type="NCBIfam" id="TIGR01469">
    <property type="entry name" value="cobA_cysG_Cterm"/>
    <property type="match status" value="1"/>
</dbReference>
<keyword evidence="3" id="KW-0169">Cobalamin biosynthesis</keyword>
<reference evidence="19 20" key="1">
    <citation type="submission" date="2016-10" db="EMBL/GenBank/DDBJ databases">
        <authorList>
            <person name="de Groot N.N."/>
        </authorList>
    </citation>
    <scope>NUCLEOTIDE SEQUENCE [LARGE SCALE GENOMIC DNA]</scope>
    <source>
        <strain evidence="19 20">A52C2</strain>
    </source>
</reference>
<dbReference type="GO" id="GO:0051266">
    <property type="term" value="F:sirohydrochlorin ferrochelatase activity"/>
    <property type="evidence" value="ECO:0007669"/>
    <property type="project" value="InterPro"/>
</dbReference>
<dbReference type="InterPro" id="IPR036291">
    <property type="entry name" value="NAD(P)-bd_dom_sf"/>
</dbReference>
<evidence type="ECO:0000259" key="16">
    <source>
        <dbReference type="Pfam" id="PF00590"/>
    </source>
</evidence>
<dbReference type="InterPro" id="IPR037115">
    <property type="entry name" value="Sirohaem_synt_dimer_dom_sf"/>
</dbReference>
<dbReference type="GO" id="GO:0043115">
    <property type="term" value="F:precorrin-2 dehydrogenase activity"/>
    <property type="evidence" value="ECO:0007669"/>
    <property type="project" value="UniProtKB-EC"/>
</dbReference>
<dbReference type="InterPro" id="IPR000878">
    <property type="entry name" value="4pyrrol_Mease"/>
</dbReference>
<comment type="pathway">
    <text evidence="12">Porphyrin-containing compound metabolism; siroheme biosynthesis; precorrin-2 from uroporphyrinogen III: step 1/1.</text>
</comment>
<feature type="domain" description="Tetrapyrrole methylase" evidence="16">
    <location>
        <begin position="222"/>
        <end position="431"/>
    </location>
</feature>
<accession>A0A1H9LXC5</accession>
<dbReference type="OrthoDB" id="9815856at2"/>
<comment type="catalytic activity">
    <reaction evidence="13">
        <text>precorrin-2 + NAD(+) = sirohydrochlorin + NADH + 2 H(+)</text>
        <dbReference type="Rhea" id="RHEA:15613"/>
        <dbReference type="ChEBI" id="CHEBI:15378"/>
        <dbReference type="ChEBI" id="CHEBI:57540"/>
        <dbReference type="ChEBI" id="CHEBI:57945"/>
        <dbReference type="ChEBI" id="CHEBI:58351"/>
        <dbReference type="ChEBI" id="CHEBI:58827"/>
        <dbReference type="EC" id="1.3.1.76"/>
    </reaction>
</comment>
<evidence type="ECO:0000256" key="10">
    <source>
        <dbReference type="ARBA" id="ARBA00023244"/>
    </source>
</evidence>
<feature type="domain" description="Siroheme synthase central" evidence="18">
    <location>
        <begin position="125"/>
        <end position="150"/>
    </location>
</feature>
<dbReference type="GO" id="GO:0051287">
    <property type="term" value="F:NAD binding"/>
    <property type="evidence" value="ECO:0007669"/>
    <property type="project" value="InterPro"/>
</dbReference>
<evidence type="ECO:0000256" key="5">
    <source>
        <dbReference type="ARBA" id="ARBA00022679"/>
    </source>
</evidence>
<dbReference type="InterPro" id="IPR050161">
    <property type="entry name" value="Siro_Cobalamin_biosynth"/>
</dbReference>
<evidence type="ECO:0000259" key="18">
    <source>
        <dbReference type="Pfam" id="PF14824"/>
    </source>
</evidence>
<keyword evidence="8" id="KW-0520">NAD</keyword>
<dbReference type="InterPro" id="IPR012409">
    <property type="entry name" value="Sirohaem_synth"/>
</dbReference>
<dbReference type="PROSITE" id="PS00840">
    <property type="entry name" value="SUMT_2"/>
    <property type="match status" value="1"/>
</dbReference>
<dbReference type="Pfam" id="PF00590">
    <property type="entry name" value="TP_methylase"/>
    <property type="match status" value="1"/>
</dbReference>
<evidence type="ECO:0000256" key="9">
    <source>
        <dbReference type="ARBA" id="ARBA00023239"/>
    </source>
</evidence>
<evidence type="ECO:0000256" key="15">
    <source>
        <dbReference type="RuleBase" id="RU003960"/>
    </source>
</evidence>
<dbReference type="STRING" id="1855383.SAMN05216548_11248"/>
<evidence type="ECO:0000256" key="8">
    <source>
        <dbReference type="ARBA" id="ARBA00023027"/>
    </source>
</evidence>
<dbReference type="InterPro" id="IPR006366">
    <property type="entry name" value="CobA/CysG_C"/>
</dbReference>
<dbReference type="SUPFAM" id="SSF53790">
    <property type="entry name" value="Tetrapyrrole methylase"/>
    <property type="match status" value="1"/>
</dbReference>
<evidence type="ECO:0000256" key="12">
    <source>
        <dbReference type="ARBA" id="ARBA00025705"/>
    </source>
</evidence>
<keyword evidence="9" id="KW-0456">Lyase</keyword>
<keyword evidence="7" id="KW-0560">Oxidoreductase</keyword>
<dbReference type="InterPro" id="IPR006367">
    <property type="entry name" value="Sirohaem_synthase_N"/>
</dbReference>
<dbReference type="SUPFAM" id="SSF75615">
    <property type="entry name" value="Siroheme synthase middle domains-like"/>
    <property type="match status" value="1"/>
</dbReference>
<dbReference type="Gene3D" id="3.40.50.720">
    <property type="entry name" value="NAD(P)-binding Rossmann-like Domain"/>
    <property type="match status" value="1"/>
</dbReference>
<evidence type="ECO:0000313" key="19">
    <source>
        <dbReference type="EMBL" id="SER15845.1"/>
    </source>
</evidence>
<dbReference type="NCBIfam" id="NF004790">
    <property type="entry name" value="PRK06136.1"/>
    <property type="match status" value="1"/>
</dbReference>
<keyword evidence="11" id="KW-0511">Multifunctional enzyme</keyword>
<dbReference type="InterPro" id="IPR014777">
    <property type="entry name" value="4pyrrole_Mease_sub1"/>
</dbReference>
<dbReference type="PANTHER" id="PTHR45790:SF3">
    <property type="entry name" value="S-ADENOSYL-L-METHIONINE-DEPENDENT UROPORPHYRINOGEN III METHYLTRANSFERASE, CHLOROPLASTIC"/>
    <property type="match status" value="1"/>
</dbReference>
<dbReference type="InterPro" id="IPR003043">
    <property type="entry name" value="Uropor_MeTrfase_CS"/>
</dbReference>
<dbReference type="EMBL" id="FOFG01000012">
    <property type="protein sequence ID" value="SER15845.1"/>
    <property type="molecule type" value="Genomic_DNA"/>
</dbReference>
<dbReference type="GO" id="GO:0019354">
    <property type="term" value="P:siroheme biosynthetic process"/>
    <property type="evidence" value="ECO:0007669"/>
    <property type="project" value="UniProtKB-UniPathway"/>
</dbReference>
<dbReference type="UniPathway" id="UPA00262">
    <property type="reaction ID" value="UER00211"/>
</dbReference>
<comment type="pathway">
    <text evidence="1">Porphyrin-containing compound metabolism; siroheme biosynthesis; sirohydrochlorin from precorrin-2: step 1/1.</text>
</comment>
<comment type="similarity">
    <text evidence="2 15">Belongs to the precorrin methyltransferase family.</text>
</comment>
<feature type="active site" description="Proton acceptor" evidence="14">
    <location>
        <position position="252"/>
    </location>
</feature>
<evidence type="ECO:0000256" key="2">
    <source>
        <dbReference type="ARBA" id="ARBA00005879"/>
    </source>
</evidence>
<dbReference type="GO" id="GO:0004851">
    <property type="term" value="F:uroporphyrin-III C-methyltransferase activity"/>
    <property type="evidence" value="ECO:0007669"/>
    <property type="project" value="InterPro"/>
</dbReference>
<dbReference type="CDD" id="cd11642">
    <property type="entry name" value="SUMT"/>
    <property type="match status" value="1"/>
</dbReference>
<evidence type="ECO:0000259" key="17">
    <source>
        <dbReference type="Pfam" id="PF10414"/>
    </source>
</evidence>
<proteinExistence type="inferred from homology"/>
<dbReference type="NCBIfam" id="NF007922">
    <property type="entry name" value="PRK10637.1"/>
    <property type="match status" value="1"/>
</dbReference>
<dbReference type="InterPro" id="IPR028281">
    <property type="entry name" value="Sirohaem_synthase_central"/>
</dbReference>
<keyword evidence="20" id="KW-1185">Reference proteome</keyword>
<dbReference type="GO" id="GO:0009236">
    <property type="term" value="P:cobalamin biosynthetic process"/>
    <property type="evidence" value="ECO:0007669"/>
    <property type="project" value="UniProtKB-KW"/>
</dbReference>
<evidence type="ECO:0000256" key="11">
    <source>
        <dbReference type="ARBA" id="ARBA00023268"/>
    </source>
</evidence>
<dbReference type="Proteomes" id="UP000199647">
    <property type="component" value="Unassembled WGS sequence"/>
</dbReference>
<dbReference type="PIRSF" id="PIRSF036426">
    <property type="entry name" value="Sirohaem_synth"/>
    <property type="match status" value="1"/>
</dbReference>
<evidence type="ECO:0000256" key="6">
    <source>
        <dbReference type="ARBA" id="ARBA00022691"/>
    </source>
</evidence>
<dbReference type="SUPFAM" id="SSF51735">
    <property type="entry name" value="NAD(P)-binding Rossmann-fold domains"/>
    <property type="match status" value="1"/>
</dbReference>
<evidence type="ECO:0000256" key="7">
    <source>
        <dbReference type="ARBA" id="ARBA00023002"/>
    </source>
</evidence>